<gene>
    <name evidence="8" type="ORF">Cylst_2372</name>
</gene>
<evidence type="ECO:0000256" key="6">
    <source>
        <dbReference type="SAM" id="Coils"/>
    </source>
</evidence>
<dbReference type="PANTHER" id="PTHR43065:SF50">
    <property type="entry name" value="HISTIDINE KINASE"/>
    <property type="match status" value="1"/>
</dbReference>
<evidence type="ECO:0000256" key="3">
    <source>
        <dbReference type="ARBA" id="ARBA00022553"/>
    </source>
</evidence>
<dbReference type="InterPro" id="IPR003594">
    <property type="entry name" value="HATPase_dom"/>
</dbReference>
<dbReference type="EMBL" id="CP003642">
    <property type="protein sequence ID" value="AFZ24597.1"/>
    <property type="molecule type" value="Genomic_DNA"/>
</dbReference>
<protein>
    <recommendedName>
        <fullName evidence="2">histidine kinase</fullName>
        <ecNumber evidence="2">2.7.13.3</ecNumber>
    </recommendedName>
</protein>
<evidence type="ECO:0000256" key="1">
    <source>
        <dbReference type="ARBA" id="ARBA00000085"/>
    </source>
</evidence>
<dbReference type="Gene3D" id="1.10.287.130">
    <property type="match status" value="1"/>
</dbReference>
<feature type="coiled-coil region" evidence="6">
    <location>
        <begin position="3"/>
        <end position="86"/>
    </location>
</feature>
<comment type="catalytic activity">
    <reaction evidence="1">
        <text>ATP + protein L-histidine = ADP + protein N-phospho-L-histidine.</text>
        <dbReference type="EC" id="2.7.13.3"/>
    </reaction>
</comment>
<evidence type="ECO:0000259" key="7">
    <source>
        <dbReference type="PROSITE" id="PS50109"/>
    </source>
</evidence>
<dbReference type="OrthoDB" id="5401154at2"/>
<dbReference type="RefSeq" id="WP_015207851.1">
    <property type="nucleotide sequence ID" value="NC_019757.1"/>
</dbReference>
<evidence type="ECO:0000256" key="2">
    <source>
        <dbReference type="ARBA" id="ARBA00012438"/>
    </source>
</evidence>
<dbReference type="Pfam" id="PF02518">
    <property type="entry name" value="HATPase_c"/>
    <property type="match status" value="1"/>
</dbReference>
<dbReference type="AlphaFoldDB" id="K9WYM7"/>
<keyword evidence="4 8" id="KW-0418">Kinase</keyword>
<keyword evidence="5" id="KW-0902">Two-component regulatory system</keyword>
<dbReference type="Proteomes" id="UP000010475">
    <property type="component" value="Chromosome"/>
</dbReference>
<dbReference type="InterPro" id="IPR003661">
    <property type="entry name" value="HisK_dim/P_dom"/>
</dbReference>
<keyword evidence="4 8" id="KW-0808">Transferase</keyword>
<dbReference type="SUPFAM" id="SSF47384">
    <property type="entry name" value="Homodimeric domain of signal transducing histidine kinase"/>
    <property type="match status" value="1"/>
</dbReference>
<organism evidence="8 9">
    <name type="scientific">Cylindrospermum stagnale PCC 7417</name>
    <dbReference type="NCBI Taxonomy" id="56107"/>
    <lineage>
        <taxon>Bacteria</taxon>
        <taxon>Bacillati</taxon>
        <taxon>Cyanobacteriota</taxon>
        <taxon>Cyanophyceae</taxon>
        <taxon>Nostocales</taxon>
        <taxon>Nostocaceae</taxon>
        <taxon>Cylindrospermum</taxon>
    </lineage>
</organism>
<dbReference type="CDD" id="cd00082">
    <property type="entry name" value="HisKA"/>
    <property type="match status" value="1"/>
</dbReference>
<evidence type="ECO:0000256" key="4">
    <source>
        <dbReference type="ARBA" id="ARBA00022777"/>
    </source>
</evidence>
<dbReference type="EC" id="2.7.13.3" evidence="2"/>
<dbReference type="InterPro" id="IPR036097">
    <property type="entry name" value="HisK_dim/P_sf"/>
</dbReference>
<sequence length="356" mass="40404">MESADNEEQIKRLEKEIRILKKKLERSEEDRYQLEDASERSEAILKGVIRELEESQTTLANRSRELEIALENLKALQVKLVESEKRSALGVLIAGIAHEINNPISFIYGNLPYANNYFQDLFRLIQLYQQSYPEPVDVIKQELEAIELDFLKKDLEKIFQSMHVGAERIAGIIKSLGIFSRFDEASFKEVDIHEGIDSTLVILNNRLRATPENPNGIRLIREYEQLPLVSCYPGQLNQVFMNILSNAIDALEEANQQRTPEEIIAHPNTISIYTRLIAGNQIMISIADNGLGIPETIKSRLFDPFFTTKTVGKGTGLGLSISYQIVTELHKGQLDFNSTLKKGTEFVLTLPIKTKD</sequence>
<dbReference type="PRINTS" id="PR00344">
    <property type="entry name" value="BCTRLSENSOR"/>
</dbReference>
<accession>K9WYM7</accession>
<dbReference type="Gene3D" id="3.30.565.10">
    <property type="entry name" value="Histidine kinase-like ATPase, C-terminal domain"/>
    <property type="match status" value="1"/>
</dbReference>
<dbReference type="KEGG" id="csg:Cylst_2372"/>
<evidence type="ECO:0000256" key="5">
    <source>
        <dbReference type="ARBA" id="ARBA00023012"/>
    </source>
</evidence>
<dbReference type="STRING" id="56107.Cylst_2372"/>
<keyword evidence="9" id="KW-1185">Reference proteome</keyword>
<dbReference type="SMART" id="SM00387">
    <property type="entry name" value="HATPase_c"/>
    <property type="match status" value="1"/>
</dbReference>
<dbReference type="SUPFAM" id="SSF55874">
    <property type="entry name" value="ATPase domain of HSP90 chaperone/DNA topoisomerase II/histidine kinase"/>
    <property type="match status" value="1"/>
</dbReference>
<evidence type="ECO:0000313" key="8">
    <source>
        <dbReference type="EMBL" id="AFZ24597.1"/>
    </source>
</evidence>
<reference evidence="8 9" key="1">
    <citation type="submission" date="2012-06" db="EMBL/GenBank/DDBJ databases">
        <title>Finished chromosome of genome of Cylindrospermum stagnale PCC 7417.</title>
        <authorList>
            <consortium name="US DOE Joint Genome Institute"/>
            <person name="Gugger M."/>
            <person name="Coursin T."/>
            <person name="Rippka R."/>
            <person name="Tandeau De Marsac N."/>
            <person name="Huntemann M."/>
            <person name="Wei C.-L."/>
            <person name="Han J."/>
            <person name="Detter J.C."/>
            <person name="Han C."/>
            <person name="Tapia R."/>
            <person name="Chen A."/>
            <person name="Kyrpides N."/>
            <person name="Mavromatis K."/>
            <person name="Markowitz V."/>
            <person name="Szeto E."/>
            <person name="Ivanova N."/>
            <person name="Pagani I."/>
            <person name="Pati A."/>
            <person name="Goodwin L."/>
            <person name="Nordberg H.P."/>
            <person name="Cantor M.N."/>
            <person name="Hua S.X."/>
            <person name="Woyke T."/>
            <person name="Kerfeld C.A."/>
        </authorList>
    </citation>
    <scope>NUCLEOTIDE SEQUENCE [LARGE SCALE GENOMIC DNA]</scope>
    <source>
        <strain evidence="8 9">PCC 7417</strain>
    </source>
</reference>
<dbReference type="InterPro" id="IPR036890">
    <property type="entry name" value="HATPase_C_sf"/>
</dbReference>
<dbReference type="GO" id="GO:0000155">
    <property type="term" value="F:phosphorelay sensor kinase activity"/>
    <property type="evidence" value="ECO:0007669"/>
    <property type="project" value="InterPro"/>
</dbReference>
<dbReference type="PROSITE" id="PS50109">
    <property type="entry name" value="HIS_KIN"/>
    <property type="match status" value="1"/>
</dbReference>
<keyword evidence="6" id="KW-0175">Coiled coil</keyword>
<dbReference type="PATRIC" id="fig|56107.3.peg.2620"/>
<proteinExistence type="predicted"/>
<feature type="domain" description="Histidine kinase" evidence="7">
    <location>
        <begin position="95"/>
        <end position="354"/>
    </location>
</feature>
<dbReference type="eggNOG" id="COG4191">
    <property type="taxonomic scope" value="Bacteria"/>
</dbReference>
<evidence type="ECO:0000313" key="9">
    <source>
        <dbReference type="Proteomes" id="UP000010475"/>
    </source>
</evidence>
<dbReference type="InterPro" id="IPR005467">
    <property type="entry name" value="His_kinase_dom"/>
</dbReference>
<keyword evidence="3" id="KW-0597">Phosphoprotein</keyword>
<dbReference type="HOGENOM" id="CLU_000445_114_39_3"/>
<dbReference type="PANTHER" id="PTHR43065">
    <property type="entry name" value="SENSOR HISTIDINE KINASE"/>
    <property type="match status" value="1"/>
</dbReference>
<name>K9WYM7_9NOST</name>
<dbReference type="InterPro" id="IPR004358">
    <property type="entry name" value="Sig_transdc_His_kin-like_C"/>
</dbReference>